<evidence type="ECO:0000313" key="7">
    <source>
        <dbReference type="Proteomes" id="UP000031623"/>
    </source>
</evidence>
<dbReference type="PANTHER" id="PTHR37164">
    <property type="entry name" value="BACTERIOHEMERYTHRIN"/>
    <property type="match status" value="1"/>
</dbReference>
<sequence length="161" mass="19497">MTDNMKLEDKRLVAITITGMNPENKMGFKPFIWKNCYNVYVDEIDEQHQHLMKLIRKMRAVVENQLDHQIQRYVLDELLDYIHYHFNTEEMLMVDHQYPFSEIHKHQHDEFIFRIQEFRNDFCQGKAQTFKILCFLVNWLIDHILVSDKELGGYLNSKGIF</sequence>
<evidence type="ECO:0000256" key="1">
    <source>
        <dbReference type="ARBA" id="ARBA00010587"/>
    </source>
</evidence>
<comment type="similarity">
    <text evidence="1">Belongs to the hemerythrin family.</text>
</comment>
<dbReference type="KEGG" id="tig:THII_3407"/>
<dbReference type="CDD" id="cd12107">
    <property type="entry name" value="Hemerythrin"/>
    <property type="match status" value="1"/>
</dbReference>
<dbReference type="InterPro" id="IPR012312">
    <property type="entry name" value="Hemerythrin-like"/>
</dbReference>
<evidence type="ECO:0000256" key="4">
    <source>
        <dbReference type="ARBA" id="ARBA00023004"/>
    </source>
</evidence>
<dbReference type="GO" id="GO:0046872">
    <property type="term" value="F:metal ion binding"/>
    <property type="evidence" value="ECO:0007669"/>
    <property type="project" value="UniProtKB-KW"/>
</dbReference>
<evidence type="ECO:0000256" key="3">
    <source>
        <dbReference type="ARBA" id="ARBA00022723"/>
    </source>
</evidence>
<dbReference type="NCBIfam" id="TIGR02481">
    <property type="entry name" value="hemeryth_dom"/>
    <property type="match status" value="1"/>
</dbReference>
<keyword evidence="2" id="KW-0813">Transport</keyword>
<evidence type="ECO:0000259" key="5">
    <source>
        <dbReference type="Pfam" id="PF01814"/>
    </source>
</evidence>
<organism evidence="6 7">
    <name type="scientific">Thioploca ingrica</name>
    <dbReference type="NCBI Taxonomy" id="40754"/>
    <lineage>
        <taxon>Bacteria</taxon>
        <taxon>Pseudomonadati</taxon>
        <taxon>Pseudomonadota</taxon>
        <taxon>Gammaproteobacteria</taxon>
        <taxon>Thiotrichales</taxon>
        <taxon>Thiotrichaceae</taxon>
        <taxon>Thioploca</taxon>
    </lineage>
</organism>
<dbReference type="EMBL" id="AP014633">
    <property type="protein sequence ID" value="BAP57704.1"/>
    <property type="molecule type" value="Genomic_DNA"/>
</dbReference>
<dbReference type="InterPro" id="IPR012827">
    <property type="entry name" value="Hemerythrin_metal-bd"/>
</dbReference>
<keyword evidence="7" id="KW-1185">Reference proteome</keyword>
<gene>
    <name evidence="6" type="ORF">THII_3407</name>
</gene>
<dbReference type="AlphaFoldDB" id="A0A090AJP4"/>
<dbReference type="NCBIfam" id="NF033749">
    <property type="entry name" value="bact_hemeryth"/>
    <property type="match status" value="1"/>
</dbReference>
<dbReference type="Pfam" id="PF01814">
    <property type="entry name" value="Hemerythrin"/>
    <property type="match status" value="1"/>
</dbReference>
<accession>A0A090AJP4</accession>
<keyword evidence="2" id="KW-0561">Oxygen transport</keyword>
<reference evidence="6 7" key="1">
    <citation type="journal article" date="2014" name="ISME J.">
        <title>Ecophysiology of Thioploca ingrica as revealed by the complete genome sequence supplemented with proteomic evidence.</title>
        <authorList>
            <person name="Kojima H."/>
            <person name="Ogura Y."/>
            <person name="Yamamoto N."/>
            <person name="Togashi T."/>
            <person name="Mori H."/>
            <person name="Watanabe T."/>
            <person name="Nemoto F."/>
            <person name="Kurokawa K."/>
            <person name="Hayashi T."/>
            <person name="Fukui M."/>
        </authorList>
    </citation>
    <scope>NUCLEOTIDE SEQUENCE [LARGE SCALE GENOMIC DNA]</scope>
</reference>
<dbReference type="GO" id="GO:0005344">
    <property type="term" value="F:oxygen carrier activity"/>
    <property type="evidence" value="ECO:0007669"/>
    <property type="project" value="UniProtKB-KW"/>
</dbReference>
<dbReference type="SUPFAM" id="SSF47188">
    <property type="entry name" value="Hemerythrin-like"/>
    <property type="match status" value="1"/>
</dbReference>
<dbReference type="HOGENOM" id="CLU_086902_2_2_6"/>
<protein>
    <submittedName>
        <fullName evidence="6">Hemerythrin</fullName>
    </submittedName>
</protein>
<name>A0A090AJP4_9GAMM</name>
<dbReference type="OrthoDB" id="1122424at2"/>
<dbReference type="Gene3D" id="1.20.120.50">
    <property type="entry name" value="Hemerythrin-like"/>
    <property type="match status" value="1"/>
</dbReference>
<keyword evidence="3" id="KW-0479">Metal-binding</keyword>
<dbReference type="InterPro" id="IPR016131">
    <property type="entry name" value="Haemerythrin_Fe_BS"/>
</dbReference>
<feature type="domain" description="Hemerythrin-like" evidence="5">
    <location>
        <begin position="41"/>
        <end position="153"/>
    </location>
</feature>
<dbReference type="PANTHER" id="PTHR37164:SF1">
    <property type="entry name" value="BACTERIOHEMERYTHRIN"/>
    <property type="match status" value="1"/>
</dbReference>
<evidence type="ECO:0000313" key="6">
    <source>
        <dbReference type="EMBL" id="BAP57704.1"/>
    </source>
</evidence>
<evidence type="ECO:0000256" key="2">
    <source>
        <dbReference type="ARBA" id="ARBA00022621"/>
    </source>
</evidence>
<dbReference type="InterPro" id="IPR050669">
    <property type="entry name" value="Hemerythrin"/>
</dbReference>
<dbReference type="Proteomes" id="UP000031623">
    <property type="component" value="Chromosome"/>
</dbReference>
<dbReference type="InterPro" id="IPR035938">
    <property type="entry name" value="Hemerythrin-like_sf"/>
</dbReference>
<dbReference type="PROSITE" id="PS00550">
    <property type="entry name" value="HEMERYTHRINS"/>
    <property type="match status" value="1"/>
</dbReference>
<keyword evidence="4" id="KW-0408">Iron</keyword>
<proteinExistence type="inferred from homology"/>